<feature type="region of interest" description="Disordered" evidence="1">
    <location>
        <begin position="618"/>
        <end position="643"/>
    </location>
</feature>
<accession>A0AAE0B2U4</accession>
<dbReference type="Proteomes" id="UP001281410">
    <property type="component" value="Unassembled WGS sequence"/>
</dbReference>
<keyword evidence="3" id="KW-1185">Reference proteome</keyword>
<gene>
    <name evidence="2" type="ORF">Dsin_000439</name>
</gene>
<evidence type="ECO:0000256" key="1">
    <source>
        <dbReference type="SAM" id="MobiDB-lite"/>
    </source>
</evidence>
<sequence>MATAREEGGFGAGGKFRKRPFKRTTQTTPYDRPTTILRNSPNINVNNNNGWLSKLVDPAQKLIISSAHRLFGSVFRKRLAPPPPPPTVEPEANHEANEINQELVSTDCPGVQGAVNGHADPYDTSDRGLTELERILKQKTFTRSEIDRLTALLHSKTDDMPGGSEQKRLEVIPSKSLVSHDRMEASLSTPIKENGSGNQLMSIPVVSSSALDEDVASPAELAKFYMGSRPSKVSPSTLGLRSQAFKEESTLMSNRPFFASSPSMSLVPRSSGHVGVSENGFVTPRSRGRSAIYNMARTPYSRLPSTTTLKGAGSSFDSFAGPSSSQSSLEKNGSKQGTLKRRSSVLDSDIGSVGPIRRIRQKPNLLTSKSSSLAASGSRLSMRGTVASDAVQQPSSSMQKPLLLGEAKSFTKVLTENKDSSIPITSFTPVPSKSSEMASKILHQLDMLVSPRDKSPMKLSPSMLRGPALKSMENVDSSMLLENVQDNNKLDGSAHTSWPDVRDSTSQRRDKVEENGPTKLISSFDKLVPAMNGADAASNNKDDVAGIKTADSALTNSNSYPQKKRAFQMSAHEVRLLSQDYLDLDDDDYFSGAVSIPLAEGREKLGASGMENKTVAAEATRVEKPSALSEITPPSSLSSKTSDLVTSGGSMVAGKSSAFSFTAAPSPRMTPQLAVVATASTLTSNKSASPNETNASPLFNFGGKVASPKESNDVSLTFNTSTANVNKIPQFTGVPASSVVSELPAVKFGASFVPKLGTSTSPAFVADVAIDPILKVPESDKADKQSIPKDGVIFRTPETALPAAVSTSASAPSIFSYIAANSSSLNNGTLASSPSVTPSSMSPLASNTFTSQNLFNSSTTALSTTDSIATSTTTTSATTTFTAAPLFNFGSSAVLSTSVSPLSVTFGVESTEPKTKDAIFGNSTSTPVGDTSAITTKRSNIFSGTSPVITGTGSSIFGSTLSAVTSTESSFSVGVSPPVTSAGGVFGGTSPITGTGSSIFGFSAGGSSAAGFSAGGSSATGFSAGGSSAAGFTAGGSAAATNQSLFSNSFTAGSAQASGTGNNGVVTSTQTMPVQFGSSATSSSFGLAGPGFSSSSSPFGSSISEAKPLSSAPTFGLNSATSLSEANSGSGTAPSVFGSSWQAPKSTSLFGSTTYAPFQFSASASSVATNSALVFGSSSGAPSGSLFPFTSAAAPSSQPVFGNPSSVNPFGTAPSNNNDQIGMEDSMAEDTIQALTPTVPAFGQQPITPTVSGFGFNMPAQPNPFQFSGQQNVANPQNSTLFQSSNSLEFNAAAGGSFSLGSGGGDKSNRRIVKIKSKQRRK</sequence>
<protein>
    <recommendedName>
        <fullName evidence="4">Nuclear pore complex protein</fullName>
    </recommendedName>
</protein>
<name>A0AAE0B2U4_9ROSI</name>
<dbReference type="EMBL" id="JANJYJ010000001">
    <property type="protein sequence ID" value="KAK3228558.1"/>
    <property type="molecule type" value="Genomic_DNA"/>
</dbReference>
<feature type="region of interest" description="Disordered" evidence="1">
    <location>
        <begin position="1"/>
        <end position="42"/>
    </location>
</feature>
<feature type="compositionally biased region" description="Polar residues" evidence="1">
    <location>
        <begin position="1263"/>
        <end position="1279"/>
    </location>
</feature>
<feature type="compositionally biased region" description="Basic residues" evidence="1">
    <location>
        <begin position="1310"/>
        <end position="1322"/>
    </location>
</feature>
<feature type="region of interest" description="Disordered" evidence="1">
    <location>
        <begin position="1293"/>
        <end position="1322"/>
    </location>
</feature>
<proteinExistence type="predicted"/>
<comment type="caution">
    <text evidence="2">The sequence shown here is derived from an EMBL/GenBank/DDBJ whole genome shotgun (WGS) entry which is preliminary data.</text>
</comment>
<dbReference type="GO" id="GO:0016973">
    <property type="term" value="P:poly(A)+ mRNA export from nucleus"/>
    <property type="evidence" value="ECO:0007669"/>
    <property type="project" value="TreeGrafter"/>
</dbReference>
<feature type="compositionally biased region" description="Low complexity" evidence="1">
    <location>
        <begin position="23"/>
        <end position="42"/>
    </location>
</feature>
<feature type="compositionally biased region" description="Basic and acidic residues" evidence="1">
    <location>
        <begin position="500"/>
        <end position="516"/>
    </location>
</feature>
<dbReference type="PANTHER" id="PTHR33416:SF20">
    <property type="entry name" value="NUCLEAR PORE COMPLEX PROTEIN NUP1"/>
    <property type="match status" value="1"/>
</dbReference>
<dbReference type="PANTHER" id="PTHR33416">
    <property type="entry name" value="NUCLEAR PORE COMPLEX PROTEIN NUP1"/>
    <property type="match status" value="1"/>
</dbReference>
<organism evidence="2 3">
    <name type="scientific">Dipteronia sinensis</name>
    <dbReference type="NCBI Taxonomy" id="43782"/>
    <lineage>
        <taxon>Eukaryota</taxon>
        <taxon>Viridiplantae</taxon>
        <taxon>Streptophyta</taxon>
        <taxon>Embryophyta</taxon>
        <taxon>Tracheophyta</taxon>
        <taxon>Spermatophyta</taxon>
        <taxon>Magnoliopsida</taxon>
        <taxon>eudicotyledons</taxon>
        <taxon>Gunneridae</taxon>
        <taxon>Pentapetalae</taxon>
        <taxon>rosids</taxon>
        <taxon>malvids</taxon>
        <taxon>Sapindales</taxon>
        <taxon>Sapindaceae</taxon>
        <taxon>Hippocastanoideae</taxon>
        <taxon>Acereae</taxon>
        <taxon>Dipteronia</taxon>
    </lineage>
</organism>
<feature type="region of interest" description="Disordered" evidence="1">
    <location>
        <begin position="1259"/>
        <end position="1279"/>
    </location>
</feature>
<feature type="region of interest" description="Disordered" evidence="1">
    <location>
        <begin position="488"/>
        <end position="518"/>
    </location>
</feature>
<feature type="region of interest" description="Disordered" evidence="1">
    <location>
        <begin position="313"/>
        <end position="346"/>
    </location>
</feature>
<feature type="compositionally biased region" description="Low complexity" evidence="1">
    <location>
        <begin position="313"/>
        <end position="328"/>
    </location>
</feature>
<evidence type="ECO:0000313" key="2">
    <source>
        <dbReference type="EMBL" id="KAK3228558.1"/>
    </source>
</evidence>
<evidence type="ECO:0008006" key="4">
    <source>
        <dbReference type="Google" id="ProtNLM"/>
    </source>
</evidence>
<dbReference type="GO" id="GO:0071763">
    <property type="term" value="P:nuclear membrane organization"/>
    <property type="evidence" value="ECO:0007669"/>
    <property type="project" value="TreeGrafter"/>
</dbReference>
<dbReference type="GO" id="GO:0005635">
    <property type="term" value="C:nuclear envelope"/>
    <property type="evidence" value="ECO:0007669"/>
    <property type="project" value="TreeGrafter"/>
</dbReference>
<reference evidence="2" key="1">
    <citation type="journal article" date="2023" name="Plant J.">
        <title>Genome sequences and population genomics provide insights into the demographic history, inbreeding, and mutation load of two 'living fossil' tree species of Dipteronia.</title>
        <authorList>
            <person name="Feng Y."/>
            <person name="Comes H.P."/>
            <person name="Chen J."/>
            <person name="Zhu S."/>
            <person name="Lu R."/>
            <person name="Zhang X."/>
            <person name="Li P."/>
            <person name="Qiu J."/>
            <person name="Olsen K.M."/>
            <person name="Qiu Y."/>
        </authorList>
    </citation>
    <scope>NUCLEOTIDE SEQUENCE</scope>
    <source>
        <strain evidence="2">NBL</strain>
    </source>
</reference>
<evidence type="ECO:0000313" key="3">
    <source>
        <dbReference type="Proteomes" id="UP001281410"/>
    </source>
</evidence>
<feature type="compositionally biased region" description="Polar residues" evidence="1">
    <location>
        <begin position="632"/>
        <end position="643"/>
    </location>
</feature>